<dbReference type="EMBL" id="CP000477">
    <property type="protein sequence ID" value="ABK15281.1"/>
    <property type="molecule type" value="Genomic_DNA"/>
</dbReference>
<dbReference type="STRING" id="349307.Mthe_1509"/>
<dbReference type="HAMAP" id="MF_00137">
    <property type="entry name" value="SAICAR_synth"/>
    <property type="match status" value="1"/>
</dbReference>
<dbReference type="PANTHER" id="PTHR43700:SF1">
    <property type="entry name" value="PHOSPHORIBOSYLAMINOIMIDAZOLE-SUCCINOCARBOXAMIDE SYNTHASE"/>
    <property type="match status" value="1"/>
</dbReference>
<protein>
    <recommendedName>
        <fullName evidence="6">Phosphoribosylaminoimidazole-succinocarboxamide synthase</fullName>
        <ecNumber evidence="6">6.3.2.6</ecNumber>
    </recommendedName>
    <alternativeName>
        <fullName evidence="6">SAICAR synthetase</fullName>
    </alternativeName>
</protein>
<evidence type="ECO:0000256" key="5">
    <source>
        <dbReference type="ARBA" id="ARBA00022840"/>
    </source>
</evidence>
<accession>A0B9A7</accession>
<dbReference type="InterPro" id="IPR028923">
    <property type="entry name" value="SAICAR_synt/ADE2_N"/>
</dbReference>
<gene>
    <name evidence="6" type="primary">purC</name>
    <name evidence="8" type="ordered locus">Mthe_1509</name>
</gene>
<evidence type="ECO:0000256" key="2">
    <source>
        <dbReference type="ARBA" id="ARBA00022598"/>
    </source>
</evidence>
<dbReference type="PROSITE" id="PS01057">
    <property type="entry name" value="SAICAR_SYNTHETASE_1"/>
    <property type="match status" value="1"/>
</dbReference>
<dbReference type="GO" id="GO:0004639">
    <property type="term" value="F:phosphoribosylaminoimidazolesuccinocarboxamide synthase activity"/>
    <property type="evidence" value="ECO:0007669"/>
    <property type="project" value="UniProtKB-UniRule"/>
</dbReference>
<comment type="similarity">
    <text evidence="6">Belongs to the SAICAR synthetase family.</text>
</comment>
<dbReference type="SUPFAM" id="SSF56104">
    <property type="entry name" value="SAICAR synthase-like"/>
    <property type="match status" value="1"/>
</dbReference>
<dbReference type="Pfam" id="PF01259">
    <property type="entry name" value="SAICAR_synt"/>
    <property type="match status" value="1"/>
</dbReference>
<keyword evidence="5 6" id="KW-0067">ATP-binding</keyword>
<dbReference type="NCBIfam" id="NF010564">
    <property type="entry name" value="PRK13959.1-1"/>
    <property type="match status" value="1"/>
</dbReference>
<evidence type="ECO:0000256" key="6">
    <source>
        <dbReference type="HAMAP-Rule" id="MF_00137"/>
    </source>
</evidence>
<comment type="catalytic activity">
    <reaction evidence="6">
        <text>5-amino-1-(5-phospho-D-ribosyl)imidazole-4-carboxylate + L-aspartate + ATP = (2S)-2-[5-amino-1-(5-phospho-beta-D-ribosyl)imidazole-4-carboxamido]succinate + ADP + phosphate + 2 H(+)</text>
        <dbReference type="Rhea" id="RHEA:22628"/>
        <dbReference type="ChEBI" id="CHEBI:15378"/>
        <dbReference type="ChEBI" id="CHEBI:29991"/>
        <dbReference type="ChEBI" id="CHEBI:30616"/>
        <dbReference type="ChEBI" id="CHEBI:43474"/>
        <dbReference type="ChEBI" id="CHEBI:58443"/>
        <dbReference type="ChEBI" id="CHEBI:77657"/>
        <dbReference type="ChEBI" id="CHEBI:456216"/>
        <dbReference type="EC" id="6.3.2.6"/>
    </reaction>
</comment>
<dbReference type="GO" id="GO:0005524">
    <property type="term" value="F:ATP binding"/>
    <property type="evidence" value="ECO:0007669"/>
    <property type="project" value="UniProtKB-KW"/>
</dbReference>
<dbReference type="PANTHER" id="PTHR43700">
    <property type="entry name" value="PHOSPHORIBOSYLAMINOIMIDAZOLE-SUCCINOCARBOXAMIDE SYNTHASE"/>
    <property type="match status" value="1"/>
</dbReference>
<dbReference type="GO" id="GO:0005737">
    <property type="term" value="C:cytoplasm"/>
    <property type="evidence" value="ECO:0007669"/>
    <property type="project" value="TreeGrafter"/>
</dbReference>
<keyword evidence="9" id="KW-1185">Reference proteome</keyword>
<dbReference type="Proteomes" id="UP000000674">
    <property type="component" value="Chromosome"/>
</dbReference>
<reference evidence="8 9" key="1">
    <citation type="submission" date="2006-10" db="EMBL/GenBank/DDBJ databases">
        <title>Complete sequence of Methanosaeta thermophila PT.</title>
        <authorList>
            <consortium name="US DOE Joint Genome Institute"/>
            <person name="Copeland A."/>
            <person name="Lucas S."/>
            <person name="Lapidus A."/>
            <person name="Barry K."/>
            <person name="Detter J.C."/>
            <person name="Glavina del Rio T."/>
            <person name="Hammon N."/>
            <person name="Israni S."/>
            <person name="Pitluck S."/>
            <person name="Chain P."/>
            <person name="Malfatti S."/>
            <person name="Shin M."/>
            <person name="Vergez L."/>
            <person name="Schmutz J."/>
            <person name="Larimer F."/>
            <person name="Land M."/>
            <person name="Hauser L."/>
            <person name="Kyrpides N."/>
            <person name="Kim E."/>
            <person name="Smith K.S."/>
            <person name="Ingram-Smith C."/>
            <person name="Richardson P."/>
        </authorList>
    </citation>
    <scope>NUCLEOTIDE SEQUENCE [LARGE SCALE GENOMIC DNA]</scope>
    <source>
        <strain evidence="9">DSM 6194 / JCM 14653 / NBRC 101360 / PT</strain>
    </source>
</reference>
<dbReference type="EC" id="6.3.2.6" evidence="6"/>
<dbReference type="CDD" id="cd01414">
    <property type="entry name" value="SAICAR_synt_Sc"/>
    <property type="match status" value="1"/>
</dbReference>
<feature type="domain" description="SAICAR synthetase/ADE2 N-terminal" evidence="7">
    <location>
        <begin position="11"/>
        <end position="261"/>
    </location>
</feature>
<dbReference type="KEGG" id="mtp:Mthe_1509"/>
<evidence type="ECO:0000313" key="9">
    <source>
        <dbReference type="Proteomes" id="UP000000674"/>
    </source>
</evidence>
<evidence type="ECO:0000259" key="7">
    <source>
        <dbReference type="Pfam" id="PF01259"/>
    </source>
</evidence>
<keyword evidence="2 6" id="KW-0436">Ligase</keyword>
<dbReference type="HOGENOM" id="CLU_045637_1_0_2"/>
<sequence>MDLGAMNRKLLMRGKVKEAYDLGSELEFQFTDNISVFDKIIPTRIPYKGETLCREGVFWFERAERMGIRNHFVRYLPPAGMIVRKVSIVSPERITRETKGHLIPLEFICRWYVAGSLFDRIESGEIEPEALGFPRGRKVSFAEQLPEPYIELSTKLEKTDRLLSRDEALELAKLSPQEFEEITEIIIRIDEDIRRCVEPRGLIHVDGKKEFAFDENREIMVVDVYGTADEDRFWDRAMYEEGEYVDLSKEYVRKYYRQIGYKDMLYQARSSKMPEPEIPPLPDEIVQRTSEIYIKLYERITGERFVPAGA</sequence>
<dbReference type="Gene3D" id="3.30.470.20">
    <property type="entry name" value="ATP-grasp fold, B domain"/>
    <property type="match status" value="1"/>
</dbReference>
<dbReference type="InterPro" id="IPR018236">
    <property type="entry name" value="SAICAR_synthetase_CS"/>
</dbReference>
<evidence type="ECO:0000256" key="4">
    <source>
        <dbReference type="ARBA" id="ARBA00022755"/>
    </source>
</evidence>
<dbReference type="UniPathway" id="UPA00074">
    <property type="reaction ID" value="UER00131"/>
</dbReference>
<evidence type="ECO:0000313" key="8">
    <source>
        <dbReference type="EMBL" id="ABK15281.1"/>
    </source>
</evidence>
<evidence type="ECO:0000256" key="3">
    <source>
        <dbReference type="ARBA" id="ARBA00022741"/>
    </source>
</evidence>
<evidence type="ECO:0000256" key="1">
    <source>
        <dbReference type="ARBA" id="ARBA00004672"/>
    </source>
</evidence>
<proteinExistence type="inferred from homology"/>
<dbReference type="Gene3D" id="3.30.200.20">
    <property type="entry name" value="Phosphorylase Kinase, domain 1"/>
    <property type="match status" value="1"/>
</dbReference>
<dbReference type="GO" id="GO:0006189">
    <property type="term" value="P:'de novo' IMP biosynthetic process"/>
    <property type="evidence" value="ECO:0007669"/>
    <property type="project" value="UniProtKB-UniRule"/>
</dbReference>
<comment type="pathway">
    <text evidence="1 6">Purine metabolism; IMP biosynthesis via de novo pathway; 5-amino-1-(5-phospho-D-ribosyl)imidazole-4-carboxamide from 5-amino-1-(5-phospho-D-ribosyl)imidazole-4-carboxylate: step 1/2.</text>
</comment>
<keyword evidence="4 6" id="KW-0658">Purine biosynthesis</keyword>
<keyword evidence="3 6" id="KW-0547">Nucleotide-binding</keyword>
<name>A0B9A7_METTP</name>
<dbReference type="AlphaFoldDB" id="A0B9A7"/>
<organism evidence="8 9">
    <name type="scientific">Methanothrix thermoacetophila (strain DSM 6194 / JCM 14653 / NBRC 101360 / PT)</name>
    <name type="common">Methanosaeta thermophila</name>
    <dbReference type="NCBI Taxonomy" id="349307"/>
    <lineage>
        <taxon>Archaea</taxon>
        <taxon>Methanobacteriati</taxon>
        <taxon>Methanobacteriota</taxon>
        <taxon>Stenosarchaea group</taxon>
        <taxon>Methanomicrobia</taxon>
        <taxon>Methanotrichales</taxon>
        <taxon>Methanotrichaceae</taxon>
        <taxon>Methanothrix</taxon>
    </lineage>
</organism>